<dbReference type="PANTHER" id="PTHR21256:SF2">
    <property type="entry name" value="HISTIDINE BIOSYNTHESIS TRIFUNCTIONAL PROTEIN"/>
    <property type="match status" value="1"/>
</dbReference>
<dbReference type="Pfam" id="PF00815">
    <property type="entry name" value="Histidinol_dh"/>
    <property type="match status" value="1"/>
</dbReference>
<keyword evidence="12" id="KW-0028">Amino-acid biosynthesis</keyword>
<dbReference type="InterPro" id="IPR001692">
    <property type="entry name" value="Histidinol_DH_CS"/>
</dbReference>
<comment type="function">
    <text evidence="1 12">Catalyzes the sequential NAD-dependent oxidations of L-histidinol to L-histidinaldehyde and then to L-histidine.</text>
</comment>
<accession>A0ABY5KKQ8</accession>
<keyword evidence="16" id="KW-1185">Reference proteome</keyword>
<dbReference type="InterPro" id="IPR012131">
    <property type="entry name" value="Hstdl_DH"/>
</dbReference>
<feature type="binding site" evidence="12">
    <location>
        <position position="261"/>
    </location>
    <ligand>
        <name>Zn(2+)</name>
        <dbReference type="ChEBI" id="CHEBI:29105"/>
    </ligand>
</feature>
<evidence type="ECO:0000256" key="14">
    <source>
        <dbReference type="RuleBase" id="RU004175"/>
    </source>
</evidence>
<gene>
    <name evidence="12 15" type="primary">hisD</name>
    <name evidence="15" type="ORF">NP095_06115</name>
</gene>
<feature type="binding site" evidence="12">
    <location>
        <position position="213"/>
    </location>
    <ligand>
        <name>NAD(+)</name>
        <dbReference type="ChEBI" id="CHEBI:57540"/>
    </ligand>
</feature>
<feature type="active site" description="Proton acceptor" evidence="12">
    <location>
        <position position="327"/>
    </location>
</feature>
<dbReference type="PANTHER" id="PTHR21256">
    <property type="entry name" value="HISTIDINOL DEHYDROGENASE HDH"/>
    <property type="match status" value="1"/>
</dbReference>
<name>A0ABY5KKQ8_9ACTN</name>
<feature type="binding site" evidence="12">
    <location>
        <position position="236"/>
    </location>
    <ligand>
        <name>substrate</name>
    </ligand>
</feature>
<dbReference type="EMBL" id="CP101990">
    <property type="protein sequence ID" value="UUI69666.1"/>
    <property type="molecule type" value="Genomic_DNA"/>
</dbReference>
<organism evidence="15 16">
    <name type="scientific">Aeromicrobium duanguangcaii</name>
    <dbReference type="NCBI Taxonomy" id="2968086"/>
    <lineage>
        <taxon>Bacteria</taxon>
        <taxon>Bacillati</taxon>
        <taxon>Actinomycetota</taxon>
        <taxon>Actinomycetes</taxon>
        <taxon>Propionibacteriales</taxon>
        <taxon>Nocardioidaceae</taxon>
        <taxon>Aeromicrobium</taxon>
    </lineage>
</organism>
<comment type="pathway">
    <text evidence="2 12">Amino-acid biosynthesis; L-histidine biosynthesis; L-histidine from 5-phospho-alpha-D-ribose 1-diphosphate: step 9/9.</text>
</comment>
<sequence>MLRRLDLRDQTDGYRDAVPRAEVDVEHALAAVVPICDDVRDRGAEAVLDAGERFDGVRPERLRVPAEALKQALADVDPAVLAAIDESITRLRLTCEAELERSVSVDVAPGATVERRIVPMQRVGLYVPGGLAPLVSTVIMNAVPAQVAGVPGIALASPPQAEFGGLPHPTILAACARLGIDEVYAAGGAQALAMLAYGTQENEAVNLVTGPGNIFVAAAKRHLQGVVAIDAEAGPTEIAIVADSTADPEFVAADLISQAEHDPLAAAVLITDSLELADAVDAELERQVPTARHEERIRTALAGQQSATVLVRDVDQGVDVANAYAAEHLEIQTADAAGVAGRIVNAGAVFVGSFAPVSLGDYTAGSNHVLPTAGCACHSSGLSVRAFLKNMHVVTYSEAALRDVGDRVVTLAEAEDLPSHGAAVTVRLDRA</sequence>
<comment type="similarity">
    <text evidence="3 12 13 14">Belongs to the histidinol dehydrogenase family.</text>
</comment>
<proteinExistence type="inferred from homology"/>
<dbReference type="PROSITE" id="PS00611">
    <property type="entry name" value="HISOL_DEHYDROGENASE"/>
    <property type="match status" value="1"/>
</dbReference>
<dbReference type="InterPro" id="IPR022695">
    <property type="entry name" value="Histidinol_DH_monofunct"/>
</dbReference>
<evidence type="ECO:0000256" key="12">
    <source>
        <dbReference type="HAMAP-Rule" id="MF_01024"/>
    </source>
</evidence>
<feature type="binding site" evidence="12">
    <location>
        <position position="126"/>
    </location>
    <ligand>
        <name>NAD(+)</name>
        <dbReference type="ChEBI" id="CHEBI:57540"/>
    </ligand>
</feature>
<feature type="binding site" evidence="12">
    <location>
        <position position="328"/>
    </location>
    <ligand>
        <name>substrate</name>
    </ligand>
</feature>
<feature type="binding site" evidence="12">
    <location>
        <position position="361"/>
    </location>
    <ligand>
        <name>substrate</name>
    </ligand>
</feature>
<evidence type="ECO:0000256" key="5">
    <source>
        <dbReference type="ARBA" id="ARBA00016531"/>
    </source>
</evidence>
<evidence type="ECO:0000256" key="7">
    <source>
        <dbReference type="ARBA" id="ARBA00022833"/>
    </source>
</evidence>
<dbReference type="RefSeq" id="WP_232416858.1">
    <property type="nucleotide sequence ID" value="NZ_CP101990.1"/>
</dbReference>
<dbReference type="EC" id="1.1.1.23" evidence="4 12"/>
<feature type="binding site" evidence="12">
    <location>
        <position position="420"/>
    </location>
    <ligand>
        <name>Zn(2+)</name>
        <dbReference type="ChEBI" id="CHEBI:29105"/>
    </ligand>
</feature>
<dbReference type="Proteomes" id="UP001315860">
    <property type="component" value="Chromosome"/>
</dbReference>
<dbReference type="PRINTS" id="PR00083">
    <property type="entry name" value="HOLDHDRGNASE"/>
</dbReference>
<evidence type="ECO:0000256" key="9">
    <source>
        <dbReference type="ARBA" id="ARBA00023027"/>
    </source>
</evidence>
<dbReference type="InterPro" id="IPR016161">
    <property type="entry name" value="Ald_DH/histidinol_DH"/>
</dbReference>
<keyword evidence="7 12" id="KW-0862">Zinc</keyword>
<evidence type="ECO:0000256" key="3">
    <source>
        <dbReference type="ARBA" id="ARBA00010178"/>
    </source>
</evidence>
<feature type="binding site" evidence="12">
    <location>
        <position position="415"/>
    </location>
    <ligand>
        <name>substrate</name>
    </ligand>
</feature>
<feature type="binding site" evidence="12">
    <location>
        <position position="258"/>
    </location>
    <ligand>
        <name>Zn(2+)</name>
        <dbReference type="ChEBI" id="CHEBI:29105"/>
    </ligand>
</feature>
<evidence type="ECO:0000256" key="4">
    <source>
        <dbReference type="ARBA" id="ARBA00012965"/>
    </source>
</evidence>
<keyword evidence="10 12" id="KW-0368">Histidine biosynthesis</keyword>
<reference evidence="15 16" key="1">
    <citation type="submission" date="2022-07" db="EMBL/GenBank/DDBJ databases">
        <title>Novel species in genus Aeromicrobium.</title>
        <authorList>
            <person name="Ye L."/>
        </authorList>
    </citation>
    <scope>NUCLEOTIDE SEQUENCE [LARGE SCALE GENOMIC DNA]</scope>
    <source>
        <strain evidence="16">zg-Y50</strain>
    </source>
</reference>
<evidence type="ECO:0000256" key="13">
    <source>
        <dbReference type="PIRNR" id="PIRNR000099"/>
    </source>
</evidence>
<dbReference type="CDD" id="cd06572">
    <property type="entry name" value="Histidinol_dh"/>
    <property type="match status" value="1"/>
</dbReference>
<evidence type="ECO:0000313" key="16">
    <source>
        <dbReference type="Proteomes" id="UP001315860"/>
    </source>
</evidence>
<evidence type="ECO:0000256" key="6">
    <source>
        <dbReference type="ARBA" id="ARBA00022723"/>
    </source>
</evidence>
<evidence type="ECO:0000256" key="8">
    <source>
        <dbReference type="ARBA" id="ARBA00023002"/>
    </source>
</evidence>
<evidence type="ECO:0000256" key="1">
    <source>
        <dbReference type="ARBA" id="ARBA00003850"/>
    </source>
</evidence>
<comment type="catalytic activity">
    <reaction evidence="11 12">
        <text>L-histidinol + 2 NAD(+) + H2O = L-histidine + 2 NADH + 3 H(+)</text>
        <dbReference type="Rhea" id="RHEA:20641"/>
        <dbReference type="ChEBI" id="CHEBI:15377"/>
        <dbReference type="ChEBI" id="CHEBI:15378"/>
        <dbReference type="ChEBI" id="CHEBI:57540"/>
        <dbReference type="ChEBI" id="CHEBI:57595"/>
        <dbReference type="ChEBI" id="CHEBI:57699"/>
        <dbReference type="ChEBI" id="CHEBI:57945"/>
        <dbReference type="EC" id="1.1.1.23"/>
    </reaction>
</comment>
<dbReference type="GO" id="GO:0004399">
    <property type="term" value="F:histidinol dehydrogenase activity"/>
    <property type="evidence" value="ECO:0007669"/>
    <property type="project" value="UniProtKB-EC"/>
</dbReference>
<evidence type="ECO:0000256" key="11">
    <source>
        <dbReference type="ARBA" id="ARBA00049489"/>
    </source>
</evidence>
<protein>
    <recommendedName>
        <fullName evidence="5 12">Histidinol dehydrogenase</fullName>
        <shortName evidence="12">HDH</shortName>
        <ecNumber evidence="4 12">1.1.1.23</ecNumber>
    </recommendedName>
</protein>
<evidence type="ECO:0000313" key="15">
    <source>
        <dbReference type="EMBL" id="UUI69666.1"/>
    </source>
</evidence>
<feature type="binding site" evidence="12">
    <location>
        <position position="261"/>
    </location>
    <ligand>
        <name>substrate</name>
    </ligand>
</feature>
<feature type="binding site" evidence="12">
    <location>
        <position position="190"/>
    </location>
    <ligand>
        <name>NAD(+)</name>
        <dbReference type="ChEBI" id="CHEBI:57540"/>
    </ligand>
</feature>
<dbReference type="NCBIfam" id="TIGR00069">
    <property type="entry name" value="hisD"/>
    <property type="match status" value="1"/>
</dbReference>
<keyword evidence="9 12" id="KW-0520">NAD</keyword>
<feature type="binding site" evidence="12">
    <location>
        <position position="420"/>
    </location>
    <ligand>
        <name>substrate</name>
    </ligand>
</feature>
<dbReference type="Gene3D" id="1.20.5.1300">
    <property type="match status" value="1"/>
</dbReference>
<feature type="active site" description="Proton acceptor" evidence="12">
    <location>
        <position position="328"/>
    </location>
</feature>
<dbReference type="PIRSF" id="PIRSF000099">
    <property type="entry name" value="Histidinol_dh"/>
    <property type="match status" value="1"/>
</dbReference>
<dbReference type="Gene3D" id="3.40.50.1980">
    <property type="entry name" value="Nitrogenase molybdenum iron protein domain"/>
    <property type="match status" value="2"/>
</dbReference>
<evidence type="ECO:0000256" key="2">
    <source>
        <dbReference type="ARBA" id="ARBA00004940"/>
    </source>
</evidence>
<evidence type="ECO:0000256" key="10">
    <source>
        <dbReference type="ARBA" id="ARBA00023102"/>
    </source>
</evidence>
<keyword evidence="8 12" id="KW-0560">Oxidoreductase</keyword>
<feature type="binding site" evidence="12">
    <location>
        <position position="258"/>
    </location>
    <ligand>
        <name>substrate</name>
    </ligand>
</feature>
<comment type="cofactor">
    <cofactor evidence="12">
        <name>Zn(2+)</name>
        <dbReference type="ChEBI" id="CHEBI:29105"/>
    </cofactor>
    <text evidence="12">Binds 1 zinc ion per subunit.</text>
</comment>
<dbReference type="HAMAP" id="MF_01024">
    <property type="entry name" value="HisD"/>
    <property type="match status" value="1"/>
</dbReference>
<keyword evidence="6 12" id="KW-0479">Metal-binding</keyword>
<feature type="binding site" evidence="12">
    <location>
        <position position="361"/>
    </location>
    <ligand>
        <name>Zn(2+)</name>
        <dbReference type="ChEBI" id="CHEBI:29105"/>
    </ligand>
</feature>
<dbReference type="SUPFAM" id="SSF53720">
    <property type="entry name" value="ALDH-like"/>
    <property type="match status" value="1"/>
</dbReference>